<dbReference type="PROSITE" id="PS51257">
    <property type="entry name" value="PROKAR_LIPOPROTEIN"/>
    <property type="match status" value="1"/>
</dbReference>
<feature type="domain" description="Calcineurin-like phosphoesterase" evidence="4">
    <location>
        <begin position="57"/>
        <end position="316"/>
    </location>
</feature>
<reference evidence="6" key="1">
    <citation type="journal article" date="2019" name="Int. J. Syst. Evol. Microbiol.">
        <title>The Global Catalogue of Microorganisms (GCM) 10K type strain sequencing project: providing services to taxonomists for standard genome sequencing and annotation.</title>
        <authorList>
            <consortium name="The Broad Institute Genomics Platform"/>
            <consortium name="The Broad Institute Genome Sequencing Center for Infectious Disease"/>
            <person name="Wu L."/>
            <person name="Ma J."/>
        </authorList>
    </citation>
    <scope>NUCLEOTIDE SEQUENCE [LARGE SCALE GENOMIC DNA]</scope>
    <source>
        <strain evidence="6">CGMCC 1.16060</strain>
    </source>
</reference>
<dbReference type="RefSeq" id="WP_163394345.1">
    <property type="nucleotide sequence ID" value="NZ_BMKP01000004.1"/>
</dbReference>
<proteinExistence type="predicted"/>
<evidence type="ECO:0000313" key="6">
    <source>
        <dbReference type="Proteomes" id="UP000655016"/>
    </source>
</evidence>
<dbReference type="Pfam" id="PF00149">
    <property type="entry name" value="Metallophos"/>
    <property type="match status" value="1"/>
</dbReference>
<organism evidence="5 6">
    <name type="scientific">Flavobacterium limi</name>
    <dbReference type="NCBI Taxonomy" id="2045105"/>
    <lineage>
        <taxon>Bacteria</taxon>
        <taxon>Pseudomonadati</taxon>
        <taxon>Bacteroidota</taxon>
        <taxon>Flavobacteriia</taxon>
        <taxon>Flavobacteriales</taxon>
        <taxon>Flavobacteriaceae</taxon>
        <taxon>Flavobacterium</taxon>
    </lineage>
</organism>
<feature type="chain" id="PRO_5046219779" description="Calcineurin-like phosphoesterase domain-containing protein" evidence="3">
    <location>
        <begin position="35"/>
        <end position="1244"/>
    </location>
</feature>
<dbReference type="PANTHER" id="PTHR10161:SF14">
    <property type="entry name" value="TARTRATE-RESISTANT ACID PHOSPHATASE TYPE 5"/>
    <property type="match status" value="1"/>
</dbReference>
<sequence length="1244" mass="142464">MKLFLDNHFIAKIKKFAFAIFTALLIISCATHKAQYGKNVTAGDTQNATDTIKIAHTFYLVGDAGNADEEQAQQTLQLLHQKLKKSNKKATLLFLGDNIYPKGFPEKGDASEVALAEEKLTNQLKLTKGFKGKTIVIPGNHDWYNGIKGLERQADFVTKYLNDKKAFMPRKSCPIEDVKIDSTTTLVTVDSEWFLEDWDNHPTINDNCDIKTREDFFDELENILNKNQEKTVVLAIHHPLMSNGSHGGQFSLEKQLFPLEKKIPLPIIGSFINLLRKTSGASPQDLQNKQYTIYSKRIKTLLQKQKNVIVVSGHDHNLQYISKENIRQIISGAGSKSEAARAINSTDFSYGGNGYATLTLYKSGDAKVAFFGNENNKEKMLFEQEIIKAKEFNWASDVSNKFPERIKSSIYTPEMTDKSGFHKFLFGKHYRKYYSMPVEAKIATTDTLKGGLKPIREGGGHQSVSLRMSDPKGREYVMRAMKKSATVFLQSVAFKDQYVVNDFQNTYTENFLLDFYTTSHPYAPFVTASMSDQIGLSHTNPILYYIPKQEGLKEFNSNFGDQLYMVEERPADNHLDAKNFGNPSNIISTDDMMKNLHKDEKYTVDEKEYIKARLFDILIGDWDRHSDQWRWGEYKKGDKVIYKPIPRDRDQAFVKYDGALLSLLMNIPALRHMRTFKGDKINVKWLGREPYPMDLAFLRTAEEKDWLEQAKYIQENLSDPDIDKAFKNMPKEVQDETVEDIKQKLKSRKKDLQKYASEYFNVLSRTVMMAGTDKKDKFVLNHNAKKSIEIQVFRVKKEGEELLYTKTVTDAKTKNLWIYGLDDNDVFQVIGNQKSKIKIRLIGGQNNDTYNIENGKKVIVYDFKSKENTYNLDSKTKTQLTDDYDVNLYNYEKPKYNVVAGLPNIGFNPDDGVKVGINLNYTVNNFKQNPYTQKHTFNGFYYFATGGLEFNYAAHFPGLLGRWVIDLDSQYTTPNFAMNYFGYGNETENDDRDFGMDFNRVRIRKFSVAGAIRHVGRYGSEFSLQPIFQRMTVEETDDRFIDLPGIVNPKVFDSQNYGSLKVKYVFKNADFAAKPTLGIHFMISGMWTTNLTDTEQNFPTLESILGFTHKIDHNGKLVLSTSFKGKAILNNNFDFYHGAFLGGDTDLRGYRNERFLGDSYFSQSTDLRLSIGKIHRTVAPLTYGILGGFDYGRIWLDGENSKKWHQDYGGGLWLNAINILTARISYFQSPEERGRVVFGAAYSF</sequence>
<gene>
    <name evidence="5" type="ORF">GCM10011518_21570</name>
</gene>
<comment type="caution">
    <text evidence="5">The sequence shown here is derived from an EMBL/GenBank/DDBJ whole genome shotgun (WGS) entry which is preliminary data.</text>
</comment>
<accession>A0ABQ1UA29</accession>
<evidence type="ECO:0000256" key="3">
    <source>
        <dbReference type="SAM" id="SignalP"/>
    </source>
</evidence>
<keyword evidence="1 3" id="KW-0732">Signal</keyword>
<evidence type="ECO:0000256" key="1">
    <source>
        <dbReference type="ARBA" id="ARBA00022729"/>
    </source>
</evidence>
<keyword evidence="2" id="KW-0378">Hydrolase</keyword>
<dbReference type="Proteomes" id="UP000655016">
    <property type="component" value="Unassembled WGS sequence"/>
</dbReference>
<dbReference type="InterPro" id="IPR029052">
    <property type="entry name" value="Metallo-depent_PP-like"/>
</dbReference>
<dbReference type="SUPFAM" id="SSF56300">
    <property type="entry name" value="Metallo-dependent phosphatases"/>
    <property type="match status" value="1"/>
</dbReference>
<dbReference type="InterPro" id="IPR004843">
    <property type="entry name" value="Calcineurin-like_PHP"/>
</dbReference>
<feature type="signal peptide" evidence="3">
    <location>
        <begin position="1"/>
        <end position="34"/>
    </location>
</feature>
<dbReference type="InterPro" id="IPR051558">
    <property type="entry name" value="Metallophosphoesterase_PAP"/>
</dbReference>
<dbReference type="EMBL" id="BMKP01000004">
    <property type="protein sequence ID" value="GGF12028.1"/>
    <property type="molecule type" value="Genomic_DNA"/>
</dbReference>
<keyword evidence="6" id="KW-1185">Reference proteome</keyword>
<evidence type="ECO:0000313" key="5">
    <source>
        <dbReference type="EMBL" id="GGF12028.1"/>
    </source>
</evidence>
<dbReference type="Gene3D" id="3.60.21.10">
    <property type="match status" value="1"/>
</dbReference>
<dbReference type="PANTHER" id="PTHR10161">
    <property type="entry name" value="TARTRATE-RESISTANT ACID PHOSPHATASE TYPE 5"/>
    <property type="match status" value="1"/>
</dbReference>
<evidence type="ECO:0000256" key="2">
    <source>
        <dbReference type="ARBA" id="ARBA00022801"/>
    </source>
</evidence>
<evidence type="ECO:0000259" key="4">
    <source>
        <dbReference type="Pfam" id="PF00149"/>
    </source>
</evidence>
<protein>
    <recommendedName>
        <fullName evidence="4">Calcineurin-like phosphoesterase domain-containing protein</fullName>
    </recommendedName>
</protein>
<name>A0ABQ1UA29_9FLAO</name>